<dbReference type="KEGG" id="ssai:N0B31_19215"/>
<evidence type="ECO:0000259" key="2">
    <source>
        <dbReference type="Pfam" id="PF26452"/>
    </source>
</evidence>
<name>A0A9E7R2B3_9EURY</name>
<evidence type="ECO:0000313" key="4">
    <source>
        <dbReference type="Proteomes" id="UP001057580"/>
    </source>
</evidence>
<dbReference type="Proteomes" id="UP001057580">
    <property type="component" value="Chromosome"/>
</dbReference>
<keyword evidence="1" id="KW-0812">Transmembrane</keyword>
<sequence>MRISPAALAVVSLLALPSAAVFLLDRMELFVAVALLNVVLITASVYLMFGGREAETETHSHAEHA</sequence>
<reference evidence="3" key="1">
    <citation type="submission" date="2022-09" db="EMBL/GenBank/DDBJ databases">
        <title>Diverse halophilic archaea isolated from saline environments.</title>
        <authorList>
            <person name="Cui H.-L."/>
        </authorList>
    </citation>
    <scope>NUCLEOTIDE SEQUENCE</scope>
    <source>
        <strain evidence="3">ZS-35-S2</strain>
    </source>
</reference>
<dbReference type="Pfam" id="PF26452">
    <property type="entry name" value="DUF8131"/>
    <property type="match status" value="1"/>
</dbReference>
<evidence type="ECO:0000256" key="1">
    <source>
        <dbReference type="SAM" id="Phobius"/>
    </source>
</evidence>
<dbReference type="GeneID" id="74944599"/>
<proteinExistence type="predicted"/>
<gene>
    <name evidence="3" type="ORF">N0B31_19215</name>
</gene>
<feature type="transmembrane region" description="Helical" evidence="1">
    <location>
        <begin position="30"/>
        <end position="49"/>
    </location>
</feature>
<dbReference type="RefSeq" id="WP_260593226.1">
    <property type="nucleotide sequence ID" value="NZ_CP104003.1"/>
</dbReference>
<dbReference type="InterPro" id="IPR058444">
    <property type="entry name" value="DUF8131"/>
</dbReference>
<feature type="domain" description="DUF8131" evidence="2">
    <location>
        <begin position="1"/>
        <end position="62"/>
    </location>
</feature>
<dbReference type="EMBL" id="CP104003">
    <property type="protein sequence ID" value="UWM54232.1"/>
    <property type="molecule type" value="Genomic_DNA"/>
</dbReference>
<dbReference type="AlphaFoldDB" id="A0A9E7R2B3"/>
<protein>
    <recommendedName>
        <fullName evidence="2">DUF8131 domain-containing protein</fullName>
    </recommendedName>
</protein>
<accession>A0A9E7R2B3</accession>
<keyword evidence="1" id="KW-0472">Membrane</keyword>
<evidence type="ECO:0000313" key="3">
    <source>
        <dbReference type="EMBL" id="UWM54232.1"/>
    </source>
</evidence>
<keyword evidence="1" id="KW-1133">Transmembrane helix</keyword>
<organism evidence="3 4">
    <name type="scientific">Salinirubellus salinus</name>
    <dbReference type="NCBI Taxonomy" id="1364945"/>
    <lineage>
        <taxon>Archaea</taxon>
        <taxon>Methanobacteriati</taxon>
        <taxon>Methanobacteriota</taxon>
        <taxon>Stenosarchaea group</taxon>
        <taxon>Halobacteria</taxon>
        <taxon>Halobacteriales</taxon>
        <taxon>Natronomonadaceae</taxon>
        <taxon>Salinirubellus</taxon>
    </lineage>
</organism>
<keyword evidence="4" id="KW-1185">Reference proteome</keyword>